<gene>
    <name evidence="13" type="ORF">DFR51_0076</name>
    <name evidence="12" type="ORF">SmB9_11180</name>
</gene>
<dbReference type="GO" id="GO:0043213">
    <property type="term" value="P:bacteriocin transport"/>
    <property type="evidence" value="ECO:0007669"/>
    <property type="project" value="InterPro"/>
</dbReference>
<evidence type="ECO:0000256" key="9">
    <source>
        <dbReference type="RuleBase" id="RU004057"/>
    </source>
</evidence>
<dbReference type="Proteomes" id="UP000276029">
    <property type="component" value="Unassembled WGS sequence"/>
</dbReference>
<keyword evidence="9" id="KW-0653">Protein transport</keyword>
<dbReference type="GO" id="GO:0017038">
    <property type="term" value="P:protein import"/>
    <property type="evidence" value="ECO:0007669"/>
    <property type="project" value="TreeGrafter"/>
</dbReference>
<keyword evidence="8" id="KW-0131">Cell cycle</keyword>
<evidence type="ECO:0000256" key="2">
    <source>
        <dbReference type="ARBA" id="ARBA00022475"/>
    </source>
</evidence>
<reference evidence="13 15" key="2">
    <citation type="submission" date="2018-10" db="EMBL/GenBank/DDBJ databases">
        <title>Genomic Encyclopedia of Type Strains, Phase IV (KMG-IV): sequencing the most valuable type-strain genomes for metagenomic binning, comparative biology and taxonomic classification.</title>
        <authorList>
            <person name="Goeker M."/>
        </authorList>
    </citation>
    <scope>NUCLEOTIDE SEQUENCE [LARGE SCALE GENOMIC DNA]</scope>
    <source>
        <strain evidence="13 15">DSM 19791</strain>
    </source>
</reference>
<dbReference type="KEGG" id="smic:SmB9_11180"/>
<evidence type="ECO:0000256" key="1">
    <source>
        <dbReference type="ARBA" id="ARBA00004651"/>
    </source>
</evidence>
<dbReference type="GO" id="GO:0051301">
    <property type="term" value="P:cell division"/>
    <property type="evidence" value="ECO:0007669"/>
    <property type="project" value="UniProtKB-KW"/>
</dbReference>
<keyword evidence="5 10" id="KW-0812">Transmembrane</keyword>
<protein>
    <submittedName>
        <fullName evidence="13">Cell division and transport-associated protein TolQ</fullName>
    </submittedName>
</protein>
<evidence type="ECO:0000313" key="13">
    <source>
        <dbReference type="EMBL" id="RKS90545.1"/>
    </source>
</evidence>
<organism evidence="12 14">
    <name type="scientific">Sphingosinicella microcystinivorans</name>
    <dbReference type="NCBI Taxonomy" id="335406"/>
    <lineage>
        <taxon>Bacteria</taxon>
        <taxon>Pseudomonadati</taxon>
        <taxon>Pseudomonadota</taxon>
        <taxon>Alphaproteobacteria</taxon>
        <taxon>Sphingomonadales</taxon>
        <taxon>Sphingosinicellaceae</taxon>
        <taxon>Sphingosinicella</taxon>
    </lineage>
</organism>
<feature type="domain" description="MotA/TolQ/ExbB proton channel" evidence="11">
    <location>
        <begin position="87"/>
        <end position="211"/>
    </location>
</feature>
<evidence type="ECO:0000256" key="4">
    <source>
        <dbReference type="ARBA" id="ARBA00022618"/>
    </source>
</evidence>
<evidence type="ECO:0000259" key="11">
    <source>
        <dbReference type="Pfam" id="PF01618"/>
    </source>
</evidence>
<dbReference type="RefSeq" id="WP_121047084.1">
    <property type="nucleotide sequence ID" value="NZ_AP018711.1"/>
</dbReference>
<keyword evidence="15" id="KW-1185">Reference proteome</keyword>
<dbReference type="PANTHER" id="PTHR30625">
    <property type="entry name" value="PROTEIN TOLQ"/>
    <property type="match status" value="1"/>
</dbReference>
<evidence type="ECO:0000256" key="6">
    <source>
        <dbReference type="ARBA" id="ARBA00022989"/>
    </source>
</evidence>
<sequence>METEVANVALAGAADMSPWALFMQADIVVKAVMIGLLFASIWSWAIIIERARRLKVIGKQTETFENRFWKANSFEDIREAPGKAEHPATKVFAAAMSEWRRSTAGGTYDRVGLRTRLGGVMGVAIAREIDTLSDRLNILATIGSVSPFVGLFGTVWGIMRSFTSIAATQNTTLAVVAPGIAEALFATAMGLFAAIPAVIGYNRLLYGIGRVEGRLHNFAEEFQGELSRELETMAPKA</sequence>
<keyword evidence="3" id="KW-0997">Cell inner membrane</keyword>
<evidence type="ECO:0000313" key="15">
    <source>
        <dbReference type="Proteomes" id="UP000276029"/>
    </source>
</evidence>
<dbReference type="EMBL" id="AP018711">
    <property type="protein sequence ID" value="BBE33460.1"/>
    <property type="molecule type" value="Genomic_DNA"/>
</dbReference>
<name>A0AAD1G0A2_SPHMI</name>
<evidence type="ECO:0000256" key="7">
    <source>
        <dbReference type="ARBA" id="ARBA00023136"/>
    </source>
</evidence>
<evidence type="ECO:0000256" key="8">
    <source>
        <dbReference type="ARBA" id="ARBA00023306"/>
    </source>
</evidence>
<keyword evidence="9" id="KW-0813">Transport</keyword>
<dbReference type="Pfam" id="PF01618">
    <property type="entry name" value="MotA_ExbB"/>
    <property type="match status" value="1"/>
</dbReference>
<dbReference type="PANTHER" id="PTHR30625:SF3">
    <property type="entry name" value="TOL-PAL SYSTEM PROTEIN TOLQ"/>
    <property type="match status" value="1"/>
</dbReference>
<dbReference type="Proteomes" id="UP000275727">
    <property type="component" value="Chromosome"/>
</dbReference>
<evidence type="ECO:0000313" key="12">
    <source>
        <dbReference type="EMBL" id="BBE33460.1"/>
    </source>
</evidence>
<reference evidence="12 14" key="1">
    <citation type="submission" date="2018-06" db="EMBL/GenBank/DDBJ databases">
        <title>Complete Genome Sequence of the Microcystin-Degrading Bacterium Sphingosinicella microcystinivorans Strain B-9.</title>
        <authorList>
            <person name="Jin H."/>
            <person name="Nishizawa T."/>
            <person name="Guo Y."/>
            <person name="Nishizawa A."/>
            <person name="Park H."/>
            <person name="Kato H."/>
            <person name="Tsuji K."/>
            <person name="Harada K."/>
        </authorList>
    </citation>
    <scope>NUCLEOTIDE SEQUENCE [LARGE SCALE GENOMIC DNA]</scope>
    <source>
        <strain evidence="12 14">B9</strain>
    </source>
</reference>
<dbReference type="InterPro" id="IPR002898">
    <property type="entry name" value="MotA_ExbB_proton_chnl"/>
</dbReference>
<dbReference type="NCBIfam" id="TIGR02796">
    <property type="entry name" value="tolQ"/>
    <property type="match status" value="1"/>
</dbReference>
<comment type="subcellular location">
    <subcellularLocation>
        <location evidence="1">Cell membrane</location>
        <topology evidence="1">Multi-pass membrane protein</topology>
    </subcellularLocation>
    <subcellularLocation>
        <location evidence="9">Membrane</location>
        <topology evidence="9">Multi-pass membrane protein</topology>
    </subcellularLocation>
</comment>
<keyword evidence="2" id="KW-1003">Cell membrane</keyword>
<dbReference type="InterPro" id="IPR014163">
    <property type="entry name" value="Tol-Pal_TolQ"/>
</dbReference>
<evidence type="ECO:0000256" key="5">
    <source>
        <dbReference type="ARBA" id="ARBA00022692"/>
    </source>
</evidence>
<proteinExistence type="inferred from homology"/>
<keyword evidence="7 10" id="KW-0472">Membrane</keyword>
<accession>A0AAD1G0A2</accession>
<dbReference type="GO" id="GO:0005886">
    <property type="term" value="C:plasma membrane"/>
    <property type="evidence" value="ECO:0007669"/>
    <property type="project" value="UniProtKB-SubCell"/>
</dbReference>
<feature type="transmembrane region" description="Helical" evidence="10">
    <location>
        <begin position="27"/>
        <end position="47"/>
    </location>
</feature>
<comment type="similarity">
    <text evidence="9">Belongs to the exbB/tolQ family.</text>
</comment>
<dbReference type="AlphaFoldDB" id="A0AAD1G0A2"/>
<keyword evidence="6 10" id="KW-1133">Transmembrane helix</keyword>
<feature type="transmembrane region" description="Helical" evidence="10">
    <location>
        <begin position="179"/>
        <end position="201"/>
    </location>
</feature>
<feature type="transmembrane region" description="Helical" evidence="10">
    <location>
        <begin position="136"/>
        <end position="159"/>
    </location>
</feature>
<dbReference type="EMBL" id="RBWX01000007">
    <property type="protein sequence ID" value="RKS90545.1"/>
    <property type="molecule type" value="Genomic_DNA"/>
</dbReference>
<dbReference type="InterPro" id="IPR050790">
    <property type="entry name" value="ExbB/TolQ_transport"/>
</dbReference>
<keyword evidence="4 13" id="KW-0132">Cell division</keyword>
<evidence type="ECO:0000256" key="3">
    <source>
        <dbReference type="ARBA" id="ARBA00022519"/>
    </source>
</evidence>
<evidence type="ECO:0000256" key="10">
    <source>
        <dbReference type="SAM" id="Phobius"/>
    </source>
</evidence>
<evidence type="ECO:0000313" key="14">
    <source>
        <dbReference type="Proteomes" id="UP000275727"/>
    </source>
</evidence>